<evidence type="ECO:0000313" key="2">
    <source>
        <dbReference type="Proteomes" id="UP000179840"/>
    </source>
</evidence>
<accession>A0A1S1UFE3</accession>
<dbReference type="EMBL" id="LFKP01000004">
    <property type="protein sequence ID" value="OHV97903.1"/>
    <property type="molecule type" value="Genomic_DNA"/>
</dbReference>
<organism evidence="1 2">
    <name type="scientific">Janthinobacterium lividum</name>
    <dbReference type="NCBI Taxonomy" id="29581"/>
    <lineage>
        <taxon>Bacteria</taxon>
        <taxon>Pseudomonadati</taxon>
        <taxon>Pseudomonadota</taxon>
        <taxon>Betaproteobacteria</taxon>
        <taxon>Burkholderiales</taxon>
        <taxon>Oxalobacteraceae</taxon>
        <taxon>Janthinobacterium</taxon>
    </lineage>
</organism>
<dbReference type="Proteomes" id="UP000179840">
    <property type="component" value="Unassembled WGS sequence"/>
</dbReference>
<dbReference type="RefSeq" id="WP_071076068.1">
    <property type="nucleotide sequence ID" value="NZ_LFKP01000004.1"/>
</dbReference>
<proteinExistence type="predicted"/>
<reference evidence="1 2" key="1">
    <citation type="submission" date="2015-06" db="EMBL/GenBank/DDBJ databases">
        <title>Draft genome sequencing of a biphenyl-degrading bacterium, Janthinobacterium lividum MEG1.</title>
        <authorList>
            <person name="Shimodaira J."/>
            <person name="Hatta T."/>
        </authorList>
    </citation>
    <scope>NUCLEOTIDE SEQUENCE [LARGE SCALE GENOMIC DNA]</scope>
    <source>
        <strain evidence="1 2">MEG1</strain>
    </source>
</reference>
<protein>
    <submittedName>
        <fullName evidence="1">Uncharacterized protein</fullName>
    </submittedName>
</protein>
<comment type="caution">
    <text evidence="1">The sequence shown here is derived from an EMBL/GenBank/DDBJ whole genome shotgun (WGS) entry which is preliminary data.</text>
</comment>
<name>A0A1S1UFE3_9BURK</name>
<dbReference type="AlphaFoldDB" id="A0A1S1UFE3"/>
<sequence length="177" mass="19457">MHPIIERAKEGFDVCGINVTATVMVGENLERHEFLLLTSASTLQGSVKAGRNSLPISKLDVRPIQHQPKLPGPTGFWLAAADQGKAMRTQATRPDDPGYLTGAVLLPAAIDQLEHFVAGKKMQFGIEYAADQPQYTISFSEKMPLPARTDLFACLQGQLETMREKHKDMLQQSKTAP</sequence>
<gene>
    <name evidence="1" type="ORF">AKG95_06350</name>
</gene>
<evidence type="ECO:0000313" key="1">
    <source>
        <dbReference type="EMBL" id="OHV97903.1"/>
    </source>
</evidence>